<sequence>MSQKLKEILHVILWKFLIKYSILYFCETQCIASMVALQVTFGNL</sequence>
<organism evidence="2 3">
    <name type="scientific">Leptospira interrogans str. UI 12621</name>
    <dbReference type="NCBI Taxonomy" id="1049937"/>
    <lineage>
        <taxon>Bacteria</taxon>
        <taxon>Pseudomonadati</taxon>
        <taxon>Spirochaetota</taxon>
        <taxon>Spirochaetia</taxon>
        <taxon>Leptospirales</taxon>
        <taxon>Leptospiraceae</taxon>
        <taxon>Leptospira</taxon>
    </lineage>
</organism>
<proteinExistence type="predicted"/>
<dbReference type="Proteomes" id="UP000006324">
    <property type="component" value="Unassembled WGS sequence"/>
</dbReference>
<keyword evidence="1" id="KW-0472">Membrane</keyword>
<reference evidence="2 3" key="1">
    <citation type="submission" date="2012-09" db="EMBL/GenBank/DDBJ databases">
        <authorList>
            <person name="Harkins D.M."/>
            <person name="Durkin A.S."/>
            <person name="Brinkac L.M."/>
            <person name="Selengut J.D."/>
            <person name="Sanka R."/>
            <person name="DePew J."/>
            <person name="Purushe J."/>
            <person name="Chanthongthip A."/>
            <person name="Lattana O."/>
            <person name="Phetsouvanh R."/>
            <person name="Newton P.N."/>
            <person name="Vinetz J.M."/>
            <person name="Sutton G.G."/>
            <person name="Nelson W.C."/>
            <person name="Fouts D.E."/>
        </authorList>
    </citation>
    <scope>NUCLEOTIDE SEQUENCE [LARGE SCALE GENOMIC DNA]</scope>
    <source>
        <strain evidence="2 3">UI 12621</strain>
    </source>
</reference>
<feature type="transmembrane region" description="Helical" evidence="1">
    <location>
        <begin position="21"/>
        <end position="41"/>
    </location>
</feature>
<name>A0A0F6HAP5_LEPIR</name>
<gene>
    <name evidence="2" type="ORF">LEP1GSC104_3747</name>
</gene>
<accession>A0A0F6HAP5</accession>
<keyword evidence="1" id="KW-1133">Transmembrane helix</keyword>
<evidence type="ECO:0000256" key="1">
    <source>
        <dbReference type="SAM" id="Phobius"/>
    </source>
</evidence>
<dbReference type="EMBL" id="AHNQ02000025">
    <property type="protein sequence ID" value="EKO25348.1"/>
    <property type="molecule type" value="Genomic_DNA"/>
</dbReference>
<comment type="caution">
    <text evidence="2">The sequence shown here is derived from an EMBL/GenBank/DDBJ whole genome shotgun (WGS) entry which is preliminary data.</text>
</comment>
<keyword evidence="1" id="KW-0812">Transmembrane</keyword>
<evidence type="ECO:0000313" key="2">
    <source>
        <dbReference type="EMBL" id="EKO25348.1"/>
    </source>
</evidence>
<protein>
    <submittedName>
        <fullName evidence="2">Uncharacterized protein</fullName>
    </submittedName>
</protein>
<dbReference type="AlphaFoldDB" id="A0A0F6HAP5"/>
<evidence type="ECO:0000313" key="3">
    <source>
        <dbReference type="Proteomes" id="UP000006324"/>
    </source>
</evidence>